<dbReference type="Proteomes" id="UP000007796">
    <property type="component" value="Unassembled WGS sequence"/>
</dbReference>
<comment type="similarity">
    <text evidence="1">Belongs to the short-chain dehydrogenases/reductases (SDR) family.</text>
</comment>
<reference evidence="4 5" key="1">
    <citation type="journal article" date="2011" name="Proc. Natl. Acad. Sci. U.S.A.">
        <title>Genome and transcriptome analyses of the mountain pine beetle-fungal symbiont Grosmannia clavigera, a lodgepole pine pathogen.</title>
        <authorList>
            <person name="DiGuistini S."/>
            <person name="Wang Y."/>
            <person name="Liao N.Y."/>
            <person name="Taylor G."/>
            <person name="Tanguay P."/>
            <person name="Feau N."/>
            <person name="Henrissat B."/>
            <person name="Chan S.K."/>
            <person name="Hesse-Orce U."/>
            <person name="Alamouti S.M."/>
            <person name="Tsui C.K.M."/>
            <person name="Docking R.T."/>
            <person name="Levasseur A."/>
            <person name="Haridas S."/>
            <person name="Robertson G."/>
            <person name="Birol I."/>
            <person name="Holt R.A."/>
            <person name="Marra M.A."/>
            <person name="Hamelin R.C."/>
            <person name="Hirst M."/>
            <person name="Jones S.J.M."/>
            <person name="Bohlmann J."/>
            <person name="Breuil C."/>
        </authorList>
    </citation>
    <scope>NUCLEOTIDE SEQUENCE [LARGE SCALE GENOMIC DNA]</scope>
    <source>
        <strain evidence="5">kw1407 / UAMH 11150</strain>
    </source>
</reference>
<evidence type="ECO:0000256" key="1">
    <source>
        <dbReference type="ARBA" id="ARBA00006484"/>
    </source>
</evidence>
<dbReference type="PRINTS" id="PR00080">
    <property type="entry name" value="SDRFAMILY"/>
</dbReference>
<evidence type="ECO:0000313" key="4">
    <source>
        <dbReference type="EMBL" id="EFX06543.1"/>
    </source>
</evidence>
<dbReference type="PANTHER" id="PTHR43180:SF66">
    <property type="entry name" value="SHORT-CHAIN DEHYDROGENASE_REDUCTASE FAMILY PROTEIN"/>
    <property type="match status" value="1"/>
</dbReference>
<dbReference type="RefSeq" id="XP_014176025.1">
    <property type="nucleotide sequence ID" value="XM_014320550.1"/>
</dbReference>
<dbReference type="PROSITE" id="PS00061">
    <property type="entry name" value="ADH_SHORT"/>
    <property type="match status" value="1"/>
</dbReference>
<dbReference type="Pfam" id="PF13561">
    <property type="entry name" value="adh_short_C2"/>
    <property type="match status" value="1"/>
</dbReference>
<keyword evidence="5" id="KW-1185">Reference proteome</keyword>
<dbReference type="STRING" id="655863.F0X6S2"/>
<evidence type="ECO:0000256" key="2">
    <source>
        <dbReference type="ARBA" id="ARBA00022857"/>
    </source>
</evidence>
<evidence type="ECO:0000313" key="5">
    <source>
        <dbReference type="Proteomes" id="UP000007796"/>
    </source>
</evidence>
<dbReference type="OrthoDB" id="4131217at2759"/>
<protein>
    <submittedName>
        <fullName evidence="4">3-oxoacyl-(Acyl-carrier-protein) reductase</fullName>
    </submittedName>
</protein>
<proteinExistence type="inferred from homology"/>
<name>F0X6S2_GROCL</name>
<gene>
    <name evidence="4" type="ORF">CMQ_6864</name>
</gene>
<dbReference type="GeneID" id="25980344"/>
<dbReference type="InParanoid" id="F0X6S2"/>
<dbReference type="EMBL" id="GL629729">
    <property type="protein sequence ID" value="EFX06543.1"/>
    <property type="molecule type" value="Genomic_DNA"/>
</dbReference>
<dbReference type="InterPro" id="IPR002347">
    <property type="entry name" value="SDR_fam"/>
</dbReference>
<dbReference type="GO" id="GO:0016491">
    <property type="term" value="F:oxidoreductase activity"/>
    <property type="evidence" value="ECO:0007669"/>
    <property type="project" value="UniProtKB-KW"/>
</dbReference>
<dbReference type="FunFam" id="3.40.50.720:FF:000084">
    <property type="entry name" value="Short-chain dehydrogenase reductase"/>
    <property type="match status" value="1"/>
</dbReference>
<dbReference type="Gene3D" id="3.40.50.720">
    <property type="entry name" value="NAD(P)-binding Rossmann-like Domain"/>
    <property type="match status" value="1"/>
</dbReference>
<dbReference type="SUPFAM" id="SSF51735">
    <property type="entry name" value="NAD(P)-binding Rossmann-fold domains"/>
    <property type="match status" value="1"/>
</dbReference>
<dbReference type="AlphaFoldDB" id="F0X6S2"/>
<keyword evidence="2" id="KW-0521">NADP</keyword>
<dbReference type="InterPro" id="IPR020904">
    <property type="entry name" value="Sc_DH/Rdtase_CS"/>
</dbReference>
<dbReference type="PANTHER" id="PTHR43180">
    <property type="entry name" value="3-OXOACYL-(ACYL-CARRIER-PROTEIN) REDUCTASE (AFU_ORTHOLOGUE AFUA_6G11210)"/>
    <property type="match status" value="1"/>
</dbReference>
<keyword evidence="3" id="KW-0560">Oxidoreductase</keyword>
<dbReference type="CDD" id="cd05233">
    <property type="entry name" value="SDR_c"/>
    <property type="match status" value="1"/>
</dbReference>
<dbReference type="eggNOG" id="KOG0725">
    <property type="taxonomic scope" value="Eukaryota"/>
</dbReference>
<organism evidence="5">
    <name type="scientific">Grosmannia clavigera (strain kw1407 / UAMH 11150)</name>
    <name type="common">Blue stain fungus</name>
    <name type="synonym">Graphiocladiella clavigera</name>
    <dbReference type="NCBI Taxonomy" id="655863"/>
    <lineage>
        <taxon>Eukaryota</taxon>
        <taxon>Fungi</taxon>
        <taxon>Dikarya</taxon>
        <taxon>Ascomycota</taxon>
        <taxon>Pezizomycotina</taxon>
        <taxon>Sordariomycetes</taxon>
        <taxon>Sordariomycetidae</taxon>
        <taxon>Ophiostomatales</taxon>
        <taxon>Ophiostomataceae</taxon>
        <taxon>Leptographium</taxon>
    </lineage>
</organism>
<accession>F0X6S2</accession>
<dbReference type="HOGENOM" id="CLU_010194_1_0_1"/>
<evidence type="ECO:0000256" key="3">
    <source>
        <dbReference type="ARBA" id="ARBA00023002"/>
    </source>
</evidence>
<dbReference type="InterPro" id="IPR036291">
    <property type="entry name" value="NAD(P)-bd_dom_sf"/>
</dbReference>
<sequence>MANSAQKRLDAISKQLGAAAATSYADAPVFETKSSPKADDAFLPPVQQVAPALTVPRAKDKVVIVTGANSLLGIGRASAYEFAHAGARAIYLCDAVDDHLAAQQRDLQARCPAVDVHLRCFDAADEAAVKAVVADALRQYARLDVFFANAGIVGPQVAFGDVDAAAFMQTLRVNTLGPFLAAKHAAPAMQQTSPAKPAPGGSIVLTASVAGLRSNAGATPYSASKAAVVSLAQTLAFQLAGSGIRINAVCPGIVETAMTAPTFAAARARGTIARVGQLNPTRRAAHSDEVARVVLFLASDEASYVNGQAWAVDGGLSAGHPFVPGKLS</sequence>
<dbReference type="PRINTS" id="PR00081">
    <property type="entry name" value="GDHRDH"/>
</dbReference>